<keyword evidence="2" id="KW-1185">Reference proteome</keyword>
<sequence>MASRVVRLLGKHFNSNITEDVPDVEPTWIPPLLGFLSLSKKFYTTDDPPYPASTALLILSTSAIYGDFDATFLPVLASTLLPAHPLQSRSLALKVFYAFIPGWLSSQVESIPDKNLNKLVQAVGDPFQSTPDLPLQDGKPVGTVDHEPVMATIALIEFASSDLWRNHLDRLNFASYEKIVSTGEGRRTALRLMLRTKTISWQELLCTPTKITTAIRRLEELQCLNTAEVVITRAWTIGVIDPVDHDGWRLIGNETLRFYQTHGTGRLTALKRHILDTDETTEWDHLGFLW</sequence>
<proteinExistence type="predicted"/>
<reference evidence="1" key="1">
    <citation type="submission" date="2019-10" db="EMBL/GenBank/DDBJ databases">
        <authorList>
            <consortium name="DOE Joint Genome Institute"/>
            <person name="Kuo A."/>
            <person name="Miyauchi S."/>
            <person name="Kiss E."/>
            <person name="Drula E."/>
            <person name="Kohler A."/>
            <person name="Sanchez-Garcia M."/>
            <person name="Andreopoulos B."/>
            <person name="Barry K.W."/>
            <person name="Bonito G."/>
            <person name="Buee M."/>
            <person name="Carver A."/>
            <person name="Chen C."/>
            <person name="Cichocki N."/>
            <person name="Clum A."/>
            <person name="Culley D."/>
            <person name="Crous P.W."/>
            <person name="Fauchery L."/>
            <person name="Girlanda M."/>
            <person name="Hayes R."/>
            <person name="Keri Z."/>
            <person name="Labutti K."/>
            <person name="Lipzen A."/>
            <person name="Lombard V."/>
            <person name="Magnuson J."/>
            <person name="Maillard F."/>
            <person name="Morin E."/>
            <person name="Murat C."/>
            <person name="Nolan M."/>
            <person name="Ohm R."/>
            <person name="Pangilinan J."/>
            <person name="Pereira M."/>
            <person name="Perotto S."/>
            <person name="Peter M."/>
            <person name="Riley R."/>
            <person name="Sitrit Y."/>
            <person name="Stielow B."/>
            <person name="Szollosi G."/>
            <person name="Zifcakova L."/>
            <person name="Stursova M."/>
            <person name="Spatafora J.W."/>
            <person name="Tedersoo L."/>
            <person name="Vaario L.-M."/>
            <person name="Yamada A."/>
            <person name="Yan M."/>
            <person name="Wang P."/>
            <person name="Xu J."/>
            <person name="Bruns T."/>
            <person name="Baldrian P."/>
            <person name="Vilgalys R."/>
            <person name="Henrissat B."/>
            <person name="Grigoriev I.V."/>
            <person name="Hibbett D."/>
            <person name="Nagy L.G."/>
            <person name="Martin F.M."/>
        </authorList>
    </citation>
    <scope>NUCLEOTIDE SEQUENCE</scope>
    <source>
        <strain evidence="1">P2</strain>
    </source>
</reference>
<organism evidence="1 2">
    <name type="scientific">Thelephora ganbajun</name>
    <name type="common">Ganba fungus</name>
    <dbReference type="NCBI Taxonomy" id="370292"/>
    <lineage>
        <taxon>Eukaryota</taxon>
        <taxon>Fungi</taxon>
        <taxon>Dikarya</taxon>
        <taxon>Basidiomycota</taxon>
        <taxon>Agaricomycotina</taxon>
        <taxon>Agaricomycetes</taxon>
        <taxon>Thelephorales</taxon>
        <taxon>Thelephoraceae</taxon>
        <taxon>Thelephora</taxon>
    </lineage>
</organism>
<gene>
    <name evidence="1" type="ORF">BDM02DRAFT_1411387</name>
</gene>
<reference evidence="1" key="2">
    <citation type="journal article" date="2020" name="Nat. Commun.">
        <title>Large-scale genome sequencing of mycorrhizal fungi provides insights into the early evolution of symbiotic traits.</title>
        <authorList>
            <person name="Miyauchi S."/>
            <person name="Kiss E."/>
            <person name="Kuo A."/>
            <person name="Drula E."/>
            <person name="Kohler A."/>
            <person name="Sanchez-Garcia M."/>
            <person name="Morin E."/>
            <person name="Andreopoulos B."/>
            <person name="Barry K.W."/>
            <person name="Bonito G."/>
            <person name="Buee M."/>
            <person name="Carver A."/>
            <person name="Chen C."/>
            <person name="Cichocki N."/>
            <person name="Clum A."/>
            <person name="Culley D."/>
            <person name="Crous P.W."/>
            <person name="Fauchery L."/>
            <person name="Girlanda M."/>
            <person name="Hayes R.D."/>
            <person name="Keri Z."/>
            <person name="LaButti K."/>
            <person name="Lipzen A."/>
            <person name="Lombard V."/>
            <person name="Magnuson J."/>
            <person name="Maillard F."/>
            <person name="Murat C."/>
            <person name="Nolan M."/>
            <person name="Ohm R.A."/>
            <person name="Pangilinan J."/>
            <person name="Pereira M.F."/>
            <person name="Perotto S."/>
            <person name="Peter M."/>
            <person name="Pfister S."/>
            <person name="Riley R."/>
            <person name="Sitrit Y."/>
            <person name="Stielow J.B."/>
            <person name="Szollosi G."/>
            <person name="Zifcakova L."/>
            <person name="Stursova M."/>
            <person name="Spatafora J.W."/>
            <person name="Tedersoo L."/>
            <person name="Vaario L.M."/>
            <person name="Yamada A."/>
            <person name="Yan M."/>
            <person name="Wang P."/>
            <person name="Xu J."/>
            <person name="Bruns T."/>
            <person name="Baldrian P."/>
            <person name="Vilgalys R."/>
            <person name="Dunand C."/>
            <person name="Henrissat B."/>
            <person name="Grigoriev I.V."/>
            <person name="Hibbett D."/>
            <person name="Nagy L.G."/>
            <person name="Martin F.M."/>
        </authorList>
    </citation>
    <scope>NUCLEOTIDE SEQUENCE</scope>
    <source>
        <strain evidence="1">P2</strain>
    </source>
</reference>
<evidence type="ECO:0000313" key="2">
    <source>
        <dbReference type="Proteomes" id="UP000886501"/>
    </source>
</evidence>
<protein>
    <submittedName>
        <fullName evidence="1">Uncharacterized protein</fullName>
    </submittedName>
</protein>
<evidence type="ECO:0000313" key="1">
    <source>
        <dbReference type="EMBL" id="KAF9643571.1"/>
    </source>
</evidence>
<dbReference type="EMBL" id="MU118206">
    <property type="protein sequence ID" value="KAF9643571.1"/>
    <property type="molecule type" value="Genomic_DNA"/>
</dbReference>
<dbReference type="Proteomes" id="UP000886501">
    <property type="component" value="Unassembled WGS sequence"/>
</dbReference>
<accession>A0ACB6Z1U4</accession>
<comment type="caution">
    <text evidence="1">The sequence shown here is derived from an EMBL/GenBank/DDBJ whole genome shotgun (WGS) entry which is preliminary data.</text>
</comment>
<name>A0ACB6Z1U4_THEGA</name>